<keyword evidence="6" id="KW-0256">Endoplasmic reticulum</keyword>
<name>N1QXA8_AEGTA</name>
<dbReference type="GO" id="GO:0005507">
    <property type="term" value="F:copper ion binding"/>
    <property type="evidence" value="ECO:0007669"/>
    <property type="project" value="InterPro"/>
</dbReference>
<protein>
    <submittedName>
        <fullName evidence="13">Spore coat protein A</fullName>
    </submittedName>
</protein>
<dbReference type="InterPro" id="IPR011706">
    <property type="entry name" value="Cu-oxidase_C"/>
</dbReference>
<evidence type="ECO:0000256" key="7">
    <source>
        <dbReference type="ARBA" id="ARBA00023002"/>
    </source>
</evidence>
<evidence type="ECO:0000256" key="6">
    <source>
        <dbReference type="ARBA" id="ARBA00022824"/>
    </source>
</evidence>
<keyword evidence="5" id="KW-0732">Signal</keyword>
<evidence type="ECO:0000256" key="10">
    <source>
        <dbReference type="ARBA" id="ARBA00023180"/>
    </source>
</evidence>
<dbReference type="PANTHER" id="PTHR48461:SF1">
    <property type="entry name" value="MULTICOPPER OXIDASE LPR1-LIKE"/>
    <property type="match status" value="1"/>
</dbReference>
<evidence type="ECO:0000256" key="5">
    <source>
        <dbReference type="ARBA" id="ARBA00022729"/>
    </source>
</evidence>
<feature type="domain" description="Plastocyanin-like" evidence="12">
    <location>
        <begin position="266"/>
        <end position="429"/>
    </location>
</feature>
<keyword evidence="10" id="KW-0325">Glycoprotein</keyword>
<dbReference type="AlphaFoldDB" id="N1QXA8"/>
<dbReference type="InterPro" id="IPR008972">
    <property type="entry name" value="Cupredoxin"/>
</dbReference>
<evidence type="ECO:0000256" key="3">
    <source>
        <dbReference type="ARBA" id="ARBA00010609"/>
    </source>
</evidence>
<keyword evidence="7" id="KW-0560">Oxidoreductase</keyword>
<dbReference type="Gene3D" id="2.60.40.420">
    <property type="entry name" value="Cupredoxins - blue copper proteins"/>
    <property type="match status" value="2"/>
</dbReference>
<dbReference type="Pfam" id="PF07731">
    <property type="entry name" value="Cu-oxidase_2"/>
    <property type="match status" value="1"/>
</dbReference>
<comment type="subcellular location">
    <subcellularLocation>
        <location evidence="2">Endoplasmic reticulum membrane</location>
        <topology evidence="2">Peripheral membrane protein</topology>
    </subcellularLocation>
</comment>
<evidence type="ECO:0000256" key="11">
    <source>
        <dbReference type="ARBA" id="ARBA00037077"/>
    </source>
</evidence>
<accession>N1QXA8</accession>
<proteinExistence type="inferred from homology"/>
<reference evidence="13" key="1">
    <citation type="submission" date="2015-06" db="UniProtKB">
        <authorList>
            <consortium name="EnsemblPlants"/>
        </authorList>
    </citation>
    <scope>IDENTIFICATION</scope>
</reference>
<dbReference type="GO" id="GO:0016491">
    <property type="term" value="F:oxidoreductase activity"/>
    <property type="evidence" value="ECO:0007669"/>
    <property type="project" value="UniProtKB-KW"/>
</dbReference>
<comment type="cofactor">
    <cofactor evidence="1">
        <name>Cu cation</name>
        <dbReference type="ChEBI" id="CHEBI:23378"/>
    </cofactor>
</comment>
<evidence type="ECO:0000256" key="2">
    <source>
        <dbReference type="ARBA" id="ARBA00004406"/>
    </source>
</evidence>
<evidence type="ECO:0000256" key="8">
    <source>
        <dbReference type="ARBA" id="ARBA00023008"/>
    </source>
</evidence>
<dbReference type="GO" id="GO:0016036">
    <property type="term" value="P:cellular response to phosphate starvation"/>
    <property type="evidence" value="ECO:0007669"/>
    <property type="project" value="InterPro"/>
</dbReference>
<comment type="function">
    <text evidence="11">Multicopper oxidase that may play a role in the maintenance of inorganic phosphate homeostasis.</text>
</comment>
<dbReference type="EnsemblPlants" id="EMT14715">
    <property type="protein sequence ID" value="EMT14715"/>
    <property type="gene ID" value="F775_14088"/>
</dbReference>
<dbReference type="PANTHER" id="PTHR48461">
    <property type="entry name" value="MULTICOPPER OXIDASE LPR1-LIKE"/>
    <property type="match status" value="1"/>
</dbReference>
<keyword evidence="9" id="KW-0472">Membrane</keyword>
<keyword evidence="8" id="KW-0186">Copper</keyword>
<evidence type="ECO:0000256" key="1">
    <source>
        <dbReference type="ARBA" id="ARBA00001935"/>
    </source>
</evidence>
<dbReference type="InterPro" id="IPR052152">
    <property type="entry name" value="LPR1/LPR2"/>
</dbReference>
<evidence type="ECO:0000256" key="4">
    <source>
        <dbReference type="ARBA" id="ARBA00022723"/>
    </source>
</evidence>
<evidence type="ECO:0000256" key="9">
    <source>
        <dbReference type="ARBA" id="ARBA00023136"/>
    </source>
</evidence>
<evidence type="ECO:0000259" key="12">
    <source>
        <dbReference type="Pfam" id="PF07731"/>
    </source>
</evidence>
<dbReference type="SUPFAM" id="SSF49503">
    <property type="entry name" value="Cupredoxins"/>
    <property type="match status" value="2"/>
</dbReference>
<comment type="similarity">
    <text evidence="3">Belongs to the multicopper oxidase family.</text>
</comment>
<sequence length="463" mass="50647">MVKGRFLGMCLLLVAAAGLADGKGKGKKQGVRLLDAGRLEKFVDELPDIPVLRGYGVAERGRLVAGELAVGMYDTMWRKFHRDLPATRVFAYGASRETATVPGPTIVAMKGVPTCVTWTNHLPSHHILPFPWDPSLAAAGLGNGTGVPTVTHLHGGVQQSTSDGNSMAWFTSSFAATGPHFSSPAYEYPNQQPPRNLWYHDHAMGLTRVSILAGLLGAYRHASSVSRSPEAGARPVHHAAALMSWYPKPDAREAVVTRHIAMYKYAKKGTDEPTHMYLNGVPYTDPVTETPQEGTSELWEVINLTNDDNHPLHVHLAVFAVLKQRSLQRVDEFRDCMQGSASSGAGGRNDALACGMQRHLAGGRTRAVPRQERGWKNVFKVRPSTVATLLVRFMPLEESSGNSGRFPFDVTAGPGYVYHCHILDREDNEITCLCWFCCCCLLVSTFQRILFSNLQGQARSSAP</sequence>
<dbReference type="GO" id="GO:0005789">
    <property type="term" value="C:endoplasmic reticulum membrane"/>
    <property type="evidence" value="ECO:0007669"/>
    <property type="project" value="UniProtKB-SubCell"/>
</dbReference>
<keyword evidence="4" id="KW-0479">Metal-binding</keyword>
<evidence type="ECO:0000313" key="13">
    <source>
        <dbReference type="EnsemblPlants" id="EMT14715"/>
    </source>
</evidence>
<organism evidence="13">
    <name type="scientific">Aegilops tauschii</name>
    <name type="common">Tausch's goatgrass</name>
    <name type="synonym">Aegilops squarrosa</name>
    <dbReference type="NCBI Taxonomy" id="37682"/>
    <lineage>
        <taxon>Eukaryota</taxon>
        <taxon>Viridiplantae</taxon>
        <taxon>Streptophyta</taxon>
        <taxon>Embryophyta</taxon>
        <taxon>Tracheophyta</taxon>
        <taxon>Spermatophyta</taxon>
        <taxon>Magnoliopsida</taxon>
        <taxon>Liliopsida</taxon>
        <taxon>Poales</taxon>
        <taxon>Poaceae</taxon>
        <taxon>BOP clade</taxon>
        <taxon>Pooideae</taxon>
        <taxon>Triticodae</taxon>
        <taxon>Triticeae</taxon>
        <taxon>Triticinae</taxon>
        <taxon>Aegilops</taxon>
    </lineage>
</organism>
<dbReference type="CDD" id="cd13844">
    <property type="entry name" value="CuRO_1_BOD_CotA_like"/>
    <property type="match status" value="1"/>
</dbReference>